<feature type="signal peptide" evidence="2">
    <location>
        <begin position="1"/>
        <end position="22"/>
    </location>
</feature>
<dbReference type="Proteomes" id="UP001383192">
    <property type="component" value="Unassembled WGS sequence"/>
</dbReference>
<proteinExistence type="predicted"/>
<feature type="region of interest" description="Disordered" evidence="1">
    <location>
        <begin position="301"/>
        <end position="352"/>
    </location>
</feature>
<feature type="compositionally biased region" description="Low complexity" evidence="1">
    <location>
        <begin position="301"/>
        <end position="315"/>
    </location>
</feature>
<keyword evidence="2" id="KW-0732">Signal</keyword>
<reference evidence="3 4" key="1">
    <citation type="submission" date="2024-01" db="EMBL/GenBank/DDBJ databases">
        <title>A draft genome for a cacao thread blight-causing isolate of Paramarasmius palmivorus.</title>
        <authorList>
            <person name="Baruah I.K."/>
            <person name="Bukari Y."/>
            <person name="Amoako-Attah I."/>
            <person name="Meinhardt L.W."/>
            <person name="Bailey B.A."/>
            <person name="Cohen S.P."/>
        </authorList>
    </citation>
    <scope>NUCLEOTIDE SEQUENCE [LARGE SCALE GENOMIC DNA]</scope>
    <source>
        <strain evidence="3 4">GH-12</strain>
    </source>
</reference>
<dbReference type="AlphaFoldDB" id="A0AAW0DVD5"/>
<protein>
    <recommendedName>
        <fullName evidence="5">Macrofage activating glycoprotein</fullName>
    </recommendedName>
</protein>
<comment type="caution">
    <text evidence="3">The sequence shown here is derived from an EMBL/GenBank/DDBJ whole genome shotgun (WGS) entry which is preliminary data.</text>
</comment>
<gene>
    <name evidence="3" type="ORF">VNI00_003656</name>
</gene>
<sequence>MSPVAHSALAALAAFFITGAVAQKFPEVPLNDKRFEYDQLPYRVDTDVGLERGEQYGYNICNSTTEGPESRCQTAIINSIEDFCLWGPPEPNSVVGDTEGEAVAYCTQPGRGTRLIPRGALTGVQFTRTPDYIQVVGFIDQTQINMQADDSGGEMDPHGADLRGNPMGGLLYTEAWSGSFQQVIQWHNFMGNNYFCLKACDPAGSNDRRFCEHIFDRIGCYYNAPSNAQDGVFESCLGDSQDFPGVYTDAAGAVQTYTQPPEELGPITSMPYQPKVPASSSCTQYESSSIYAALASVEPSGSGPAGSAGTSASPTSGGGAATSGRPTDTLGTNRPTNTGSSSGTAEGSQSTDNGAVAIGVSGLSVMGVVLSAIFLL</sequence>
<dbReference type="EMBL" id="JAYKXP010000009">
    <property type="protein sequence ID" value="KAK7054458.1"/>
    <property type="molecule type" value="Genomic_DNA"/>
</dbReference>
<name>A0AAW0DVD5_9AGAR</name>
<evidence type="ECO:0000256" key="2">
    <source>
        <dbReference type="SAM" id="SignalP"/>
    </source>
</evidence>
<organism evidence="3 4">
    <name type="scientific">Paramarasmius palmivorus</name>
    <dbReference type="NCBI Taxonomy" id="297713"/>
    <lineage>
        <taxon>Eukaryota</taxon>
        <taxon>Fungi</taxon>
        <taxon>Dikarya</taxon>
        <taxon>Basidiomycota</taxon>
        <taxon>Agaricomycotina</taxon>
        <taxon>Agaricomycetes</taxon>
        <taxon>Agaricomycetidae</taxon>
        <taxon>Agaricales</taxon>
        <taxon>Marasmiineae</taxon>
        <taxon>Marasmiaceae</taxon>
        <taxon>Paramarasmius</taxon>
    </lineage>
</organism>
<feature type="chain" id="PRO_5043698844" description="Macrofage activating glycoprotein" evidence="2">
    <location>
        <begin position="23"/>
        <end position="376"/>
    </location>
</feature>
<keyword evidence="4" id="KW-1185">Reference proteome</keyword>
<evidence type="ECO:0000313" key="3">
    <source>
        <dbReference type="EMBL" id="KAK7054458.1"/>
    </source>
</evidence>
<accession>A0AAW0DVD5</accession>
<evidence type="ECO:0000313" key="4">
    <source>
        <dbReference type="Proteomes" id="UP001383192"/>
    </source>
</evidence>
<evidence type="ECO:0008006" key="5">
    <source>
        <dbReference type="Google" id="ProtNLM"/>
    </source>
</evidence>
<feature type="compositionally biased region" description="Polar residues" evidence="1">
    <location>
        <begin position="325"/>
        <end position="352"/>
    </location>
</feature>
<evidence type="ECO:0000256" key="1">
    <source>
        <dbReference type="SAM" id="MobiDB-lite"/>
    </source>
</evidence>